<evidence type="ECO:0000256" key="6">
    <source>
        <dbReference type="ARBA" id="ARBA00022741"/>
    </source>
</evidence>
<dbReference type="NCBIfam" id="TIGR00229">
    <property type="entry name" value="sensory_box"/>
    <property type="match status" value="1"/>
</dbReference>
<accession>A0A2N3IA46</accession>
<dbReference type="InterPro" id="IPR036890">
    <property type="entry name" value="HATPase_C_sf"/>
</dbReference>
<comment type="catalytic activity">
    <reaction evidence="1">
        <text>ATP + protein L-histidine = ADP + protein N-phospho-L-histidine.</text>
        <dbReference type="EC" id="2.7.13.3"/>
    </reaction>
</comment>
<dbReference type="SUPFAM" id="SSF55874">
    <property type="entry name" value="ATPase domain of HSP90 chaperone/DNA topoisomerase II/histidine kinase"/>
    <property type="match status" value="1"/>
</dbReference>
<protein>
    <recommendedName>
        <fullName evidence="3">histidine kinase</fullName>
        <ecNumber evidence="3">2.7.13.3</ecNumber>
    </recommendedName>
</protein>
<dbReference type="InterPro" id="IPR003018">
    <property type="entry name" value="GAF"/>
</dbReference>
<feature type="coiled-coil region" evidence="12">
    <location>
        <begin position="1266"/>
        <end position="1293"/>
    </location>
</feature>
<dbReference type="Pfam" id="PF13675">
    <property type="entry name" value="PilJ"/>
    <property type="match status" value="1"/>
</dbReference>
<feature type="coiled-coil region" evidence="12">
    <location>
        <begin position="730"/>
        <end position="837"/>
    </location>
</feature>
<dbReference type="Gene3D" id="3.30.450.20">
    <property type="entry name" value="PAS domain"/>
    <property type="match status" value="1"/>
</dbReference>
<dbReference type="Gene3D" id="3.30.450.40">
    <property type="match status" value="3"/>
</dbReference>
<dbReference type="InterPro" id="IPR000014">
    <property type="entry name" value="PAS"/>
</dbReference>
<evidence type="ECO:0000259" key="16">
    <source>
        <dbReference type="PROSITE" id="PS50113"/>
    </source>
</evidence>
<keyword evidence="7" id="KW-0418">Kinase</keyword>
<dbReference type="InterPro" id="IPR029016">
    <property type="entry name" value="GAF-like_dom_sf"/>
</dbReference>
<feature type="domain" description="PAC" evidence="16">
    <location>
        <begin position="1100"/>
        <end position="1154"/>
    </location>
</feature>
<dbReference type="SMART" id="SM00086">
    <property type="entry name" value="PAC"/>
    <property type="match status" value="1"/>
</dbReference>
<dbReference type="PROSITE" id="PS50112">
    <property type="entry name" value="PAS"/>
    <property type="match status" value="1"/>
</dbReference>
<evidence type="ECO:0000256" key="2">
    <source>
        <dbReference type="ARBA" id="ARBA00004141"/>
    </source>
</evidence>
<dbReference type="InterPro" id="IPR029095">
    <property type="entry name" value="NarX-like_N"/>
</dbReference>
<dbReference type="Gene3D" id="1.10.287.130">
    <property type="match status" value="1"/>
</dbReference>
<keyword evidence="8" id="KW-0067">ATP-binding</keyword>
<keyword evidence="18" id="KW-1185">Reference proteome</keyword>
<evidence type="ECO:0000256" key="8">
    <source>
        <dbReference type="ARBA" id="ARBA00022840"/>
    </source>
</evidence>
<dbReference type="Pfam" id="PF01590">
    <property type="entry name" value="GAF"/>
    <property type="match status" value="1"/>
</dbReference>
<keyword evidence="10" id="KW-0902">Two-component regulatory system</keyword>
<keyword evidence="11 13" id="KW-0472">Membrane</keyword>
<comment type="subcellular location">
    <subcellularLocation>
        <location evidence="2">Membrane</location>
        <topology evidence="2">Multi-pass membrane protein</topology>
    </subcellularLocation>
</comment>
<dbReference type="Gene3D" id="3.30.565.10">
    <property type="entry name" value="Histidine kinase-like ATPase, C-terminal domain"/>
    <property type="match status" value="1"/>
</dbReference>
<dbReference type="InterPro" id="IPR004358">
    <property type="entry name" value="Sig_transdc_His_kin-like_C"/>
</dbReference>
<dbReference type="InterPro" id="IPR036097">
    <property type="entry name" value="HisK_dim/P_sf"/>
</dbReference>
<dbReference type="GO" id="GO:0016020">
    <property type="term" value="C:membrane"/>
    <property type="evidence" value="ECO:0007669"/>
    <property type="project" value="UniProtKB-SubCell"/>
</dbReference>
<proteinExistence type="predicted"/>
<dbReference type="EC" id="2.7.13.3" evidence="3"/>
<evidence type="ECO:0000259" key="15">
    <source>
        <dbReference type="PROSITE" id="PS50112"/>
    </source>
</evidence>
<feature type="transmembrane region" description="Helical" evidence="13">
    <location>
        <begin position="184"/>
        <end position="207"/>
    </location>
</feature>
<dbReference type="SMART" id="SM00065">
    <property type="entry name" value="GAF"/>
    <property type="match status" value="1"/>
</dbReference>
<dbReference type="InterPro" id="IPR000700">
    <property type="entry name" value="PAS-assoc_C"/>
</dbReference>
<dbReference type="InterPro" id="IPR003594">
    <property type="entry name" value="HATPase_dom"/>
</dbReference>
<keyword evidence="4" id="KW-0808">Transferase</keyword>
<evidence type="ECO:0000256" key="7">
    <source>
        <dbReference type="ARBA" id="ARBA00022777"/>
    </source>
</evidence>
<evidence type="ECO:0000256" key="1">
    <source>
        <dbReference type="ARBA" id="ARBA00000085"/>
    </source>
</evidence>
<keyword evidence="5 13" id="KW-0812">Transmembrane</keyword>
<gene>
    <name evidence="17" type="ORF">Rain11_2151</name>
</gene>
<sequence>MKRFRTTYIVALVIVAIFVILAEIAVQLGFTASEEDARLINIASRQRALVQKIAKSSVILSQTTNVDTFQIYKKELAESLDLWQKSHQALLKGDLVIGIKSPKNSPATIQRFQDLQPFYEQIQTAAMAIAANDYSLVISDETKKLEIKNNTGIILENEAKYFPIMNEIVDQYEKEAKGRTDTTALIAWSVGIIILGVLVLLAIFYFAPISKKLENFVEEIENKNKKLAASEMELRKISEEQLKLNEDLFIAQKQAQEQNEKLKQAEEETRKALERQERTNQKLLVAQRELQKTLIEQNRINQQLIAAQEEAEKKRKELEKNEQEMRMLAEAQLEANEKLLLAQKQEEKVRQELAITAQKQEALNRILQKSILTNSSNFNEFLEHSIDVLSEIKFLELLPGVGIFLKKEGESEVYEMVRQKNISPKIQELCHNIKTGQCLCGLAIKTKETQYAHCVDERHTIRFEGIKEHGHYNIPILYQEEALGAVVVYLPHGHKREQAEINFLEAVANIIASTYIKVKNEKELQATLEKVARSEQEMRMLAEAQLEANEKLLLAQKQEEKVRQELAITAQKQEALNRILQKSILTNSSNFNEFLEHSIDVLSEIKFLELLPGVGIFLKKEGESEVYEMVRQKNISPKIQELCHNIKTGQCLCGLAIKTKETQYAHCVDERHTIRFEGIEEHGHYNIPILYQEEALGAVVVYLPHGHKREQAEINFLEAVANIIASTYIKVKNEKELQATLEKVARSEQEMRLLAEAQLEANEKLLLAQREAEKSKKELEETLEQQKVITSSLVLAQKEISRRAEELEKAEREMRQLAEAQIEANEKLILAQKIEKERTAKIEKYNAILTNLSTTPFEKYENLEKALQAITEAVAEGLGIERASIWDYTGTSLVSKDLFEKTKNQHSAGLELFAKDFPAYFEGVQSGLAIVAHNAHTHPNTFEFSEVYLKPLGINSMLDVPIRVAGELKGVVCCEYVGTDFKEWTLEDENFARSISEIISLMIEADKRKKAEKELQIAFESLKKSQKEIERLALVASKTDNAIIITDANGFIEWANEGFERLTEYKLEEVKGKKPGSFLQGEKTNPADVFAIRQGIASLKSFYQEIYNYSKSGRGYWLGINITPLFDEQNNLTGFIAIESDITERKQVEIELQNALEKARRAEEDMRALAEAQLEANERLMMAEKQLKETLELEKKQKEELDRLVAQLKETQGQLVHNEKMASLGQLTAGIAHEINNPINFVYNGIDTLKISLDDLMEIVKKYNELDSANGNKEEIIQQAKELKEQLGFEELTQDIEHLVADIKKGAIRTMEIVKGLRIFSRLDEEERKMANIKEALESTLILLNNKMKGRIEVKKYYDETMPEILCYPGQLNQVFMNILNNAIQAIPEDRKDGEITIYTENQAENVIIRIKDNGVGMSEQVKRRIFEPFFTTKPVGVGTGLGLSITFGIIEKHGGQIFVNSEEGKGTEFVIQLPKERI</sequence>
<name>A0A2N3IA46_9BACT</name>
<comment type="caution">
    <text evidence="17">The sequence shown here is derived from an EMBL/GenBank/DDBJ whole genome shotgun (WGS) entry which is preliminary data.</text>
</comment>
<dbReference type="GO" id="GO:0000155">
    <property type="term" value="F:phosphorelay sensor kinase activity"/>
    <property type="evidence" value="ECO:0007669"/>
    <property type="project" value="InterPro"/>
</dbReference>
<dbReference type="PANTHER" id="PTHR43065:SF46">
    <property type="entry name" value="C4-DICARBOXYLATE TRANSPORT SENSOR PROTEIN DCTB"/>
    <property type="match status" value="1"/>
</dbReference>
<dbReference type="SUPFAM" id="SSF55781">
    <property type="entry name" value="GAF domain-like"/>
    <property type="match status" value="3"/>
</dbReference>
<dbReference type="SUPFAM" id="SSF47384">
    <property type="entry name" value="Homodimeric domain of signal transducing histidine kinase"/>
    <property type="match status" value="1"/>
</dbReference>
<evidence type="ECO:0000256" key="9">
    <source>
        <dbReference type="ARBA" id="ARBA00022989"/>
    </source>
</evidence>
<dbReference type="InterPro" id="IPR005467">
    <property type="entry name" value="His_kinase_dom"/>
</dbReference>
<evidence type="ECO:0000256" key="12">
    <source>
        <dbReference type="SAM" id="Coils"/>
    </source>
</evidence>
<dbReference type="Pfam" id="PF13426">
    <property type="entry name" value="PAS_9"/>
    <property type="match status" value="1"/>
</dbReference>
<evidence type="ECO:0000313" key="17">
    <source>
        <dbReference type="EMBL" id="PKQ67224.1"/>
    </source>
</evidence>
<evidence type="ECO:0000256" key="3">
    <source>
        <dbReference type="ARBA" id="ARBA00012438"/>
    </source>
</evidence>
<dbReference type="OrthoDB" id="9806995at2"/>
<dbReference type="GO" id="GO:0005524">
    <property type="term" value="F:ATP binding"/>
    <property type="evidence" value="ECO:0007669"/>
    <property type="project" value="UniProtKB-KW"/>
</dbReference>
<evidence type="ECO:0000259" key="14">
    <source>
        <dbReference type="PROSITE" id="PS50109"/>
    </source>
</evidence>
<evidence type="ECO:0000256" key="11">
    <source>
        <dbReference type="ARBA" id="ARBA00023136"/>
    </source>
</evidence>
<keyword evidence="6" id="KW-0547">Nucleotide-binding</keyword>
<feature type="coiled-coil region" evidence="12">
    <location>
        <begin position="517"/>
        <end position="574"/>
    </location>
</feature>
<dbReference type="PROSITE" id="PS50109">
    <property type="entry name" value="HIS_KIN"/>
    <property type="match status" value="1"/>
</dbReference>
<dbReference type="SMART" id="SM00387">
    <property type="entry name" value="HATPase_c"/>
    <property type="match status" value="1"/>
</dbReference>
<dbReference type="PROSITE" id="PS50113">
    <property type="entry name" value="PAC"/>
    <property type="match status" value="1"/>
</dbReference>
<dbReference type="EMBL" id="NKXO01000037">
    <property type="protein sequence ID" value="PKQ67224.1"/>
    <property type="molecule type" value="Genomic_DNA"/>
</dbReference>
<evidence type="ECO:0000256" key="13">
    <source>
        <dbReference type="SAM" id="Phobius"/>
    </source>
</evidence>
<keyword evidence="9 13" id="KW-1133">Transmembrane helix</keyword>
<dbReference type="InterPro" id="IPR001610">
    <property type="entry name" value="PAC"/>
</dbReference>
<dbReference type="PANTHER" id="PTHR43065">
    <property type="entry name" value="SENSOR HISTIDINE KINASE"/>
    <property type="match status" value="1"/>
</dbReference>
<dbReference type="InterPro" id="IPR035965">
    <property type="entry name" value="PAS-like_dom_sf"/>
</dbReference>
<evidence type="ECO:0000313" key="18">
    <source>
        <dbReference type="Proteomes" id="UP000233387"/>
    </source>
</evidence>
<dbReference type="SUPFAM" id="SSF55785">
    <property type="entry name" value="PYP-like sensor domain (PAS domain)"/>
    <property type="match status" value="1"/>
</dbReference>
<evidence type="ECO:0000256" key="10">
    <source>
        <dbReference type="ARBA" id="ARBA00023012"/>
    </source>
</evidence>
<dbReference type="RefSeq" id="WP_101359414.1">
    <property type="nucleotide sequence ID" value="NZ_NKXO01000037.1"/>
</dbReference>
<dbReference type="SMART" id="SM00091">
    <property type="entry name" value="PAS"/>
    <property type="match status" value="1"/>
</dbReference>
<dbReference type="Pfam" id="PF02518">
    <property type="entry name" value="HATPase_c"/>
    <property type="match status" value="1"/>
</dbReference>
<evidence type="ECO:0000256" key="4">
    <source>
        <dbReference type="ARBA" id="ARBA00022679"/>
    </source>
</evidence>
<feature type="domain" description="PAS" evidence="15">
    <location>
        <begin position="1028"/>
        <end position="1073"/>
    </location>
</feature>
<keyword evidence="12" id="KW-0175">Coiled coil</keyword>
<reference evidence="17 18" key="1">
    <citation type="submission" date="2017-06" db="EMBL/GenBank/DDBJ databases">
        <title>Raineya orbicola gen. nov., sp. nov. a slightly thermophilic bacterium of the phylum Bacteroidetes and the description of Raineyaceae fam. nov.</title>
        <authorList>
            <person name="Albuquerque L."/>
            <person name="Polonia A.R.M."/>
            <person name="Barroso C."/>
            <person name="Froufe H.J.C."/>
            <person name="Lage O."/>
            <person name="Lobo-Da-Cunha A."/>
            <person name="Egas C."/>
            <person name="Da Costa M.S."/>
        </authorList>
    </citation>
    <scope>NUCLEOTIDE SEQUENCE [LARGE SCALE GENOMIC DNA]</scope>
    <source>
        <strain evidence="17 18">SPSPC-11</strain>
    </source>
</reference>
<dbReference type="CDD" id="cd00130">
    <property type="entry name" value="PAS"/>
    <property type="match status" value="1"/>
</dbReference>
<dbReference type="Proteomes" id="UP000233387">
    <property type="component" value="Unassembled WGS sequence"/>
</dbReference>
<dbReference type="PRINTS" id="PR00344">
    <property type="entry name" value="BCTRLSENSOR"/>
</dbReference>
<feature type="coiled-coil region" evidence="12">
    <location>
        <begin position="1138"/>
        <end position="1214"/>
    </location>
</feature>
<evidence type="ECO:0000256" key="5">
    <source>
        <dbReference type="ARBA" id="ARBA00022692"/>
    </source>
</evidence>
<feature type="transmembrane region" description="Helical" evidence="13">
    <location>
        <begin position="6"/>
        <end position="30"/>
    </location>
</feature>
<feature type="coiled-coil region" evidence="12">
    <location>
        <begin position="210"/>
        <end position="361"/>
    </location>
</feature>
<feature type="domain" description="Histidine kinase" evidence="14">
    <location>
        <begin position="1230"/>
        <end position="1478"/>
    </location>
</feature>
<organism evidence="17 18">
    <name type="scientific">Raineya orbicola</name>
    <dbReference type="NCBI Taxonomy" id="2016530"/>
    <lineage>
        <taxon>Bacteria</taxon>
        <taxon>Pseudomonadati</taxon>
        <taxon>Bacteroidota</taxon>
        <taxon>Cytophagia</taxon>
        <taxon>Cytophagales</taxon>
        <taxon>Raineyaceae</taxon>
        <taxon>Raineya</taxon>
    </lineage>
</organism>